<dbReference type="AlphaFoldDB" id="A0A1G7H096"/>
<dbReference type="STRING" id="426756.SAMN04488126_1322"/>
<keyword evidence="1" id="KW-1133">Transmembrane helix</keyword>
<evidence type="ECO:0000313" key="4">
    <source>
        <dbReference type="Proteomes" id="UP000198823"/>
    </source>
</evidence>
<keyword evidence="5" id="KW-1185">Reference proteome</keyword>
<proteinExistence type="predicted"/>
<reference evidence="3 4" key="1">
    <citation type="submission" date="2016-10" db="EMBL/GenBank/DDBJ databases">
        <authorList>
            <person name="de Groot N.N."/>
        </authorList>
    </citation>
    <scope>NUCLEOTIDE SEQUENCE [LARGE SCALE GENOMIC DNA]</scope>
    <source>
        <strain evidence="3 4">CGMCC 1.6762</strain>
    </source>
</reference>
<keyword evidence="1" id="KW-0812">Transmembrane</keyword>
<organism evidence="3 4">
    <name type="scientific">Bhargavaea beijingensis</name>
    <dbReference type="NCBI Taxonomy" id="426756"/>
    <lineage>
        <taxon>Bacteria</taxon>
        <taxon>Bacillati</taxon>
        <taxon>Bacillota</taxon>
        <taxon>Bacilli</taxon>
        <taxon>Bacillales</taxon>
        <taxon>Caryophanaceae</taxon>
        <taxon>Bhargavaea</taxon>
    </lineage>
</organism>
<evidence type="ECO:0000256" key="1">
    <source>
        <dbReference type="SAM" id="Phobius"/>
    </source>
</evidence>
<accession>A0A1G7H096</accession>
<dbReference type="RefSeq" id="WP_092098948.1">
    <property type="nucleotide sequence ID" value="NZ_FNAR01000032.1"/>
</dbReference>
<feature type="transmembrane region" description="Helical" evidence="1">
    <location>
        <begin position="66"/>
        <end position="84"/>
    </location>
</feature>
<dbReference type="Proteomes" id="UP000198823">
    <property type="component" value="Unassembled WGS sequence"/>
</dbReference>
<feature type="transmembrane region" description="Helical" evidence="1">
    <location>
        <begin position="6"/>
        <end position="21"/>
    </location>
</feature>
<sequence>MEIILSAVVMVFLLIILDTFLPKMTPFFLLIFFFLLLAQLAFRMAVPLLQELPLAWDGPGARQIRLIAGSAFLFYLSASFRDMLGEIGYGPIGRLSHTAVQLLLVGVWLGEFREAANMLTGLLP</sequence>
<feature type="transmembrane region" description="Helical" evidence="1">
    <location>
        <begin position="28"/>
        <end position="46"/>
    </location>
</feature>
<dbReference type="EMBL" id="RWGW01000013">
    <property type="protein sequence ID" value="RSK30864.1"/>
    <property type="molecule type" value="Genomic_DNA"/>
</dbReference>
<evidence type="ECO:0000313" key="2">
    <source>
        <dbReference type="EMBL" id="RSK30864.1"/>
    </source>
</evidence>
<dbReference type="Proteomes" id="UP000272481">
    <property type="component" value="Unassembled WGS sequence"/>
</dbReference>
<dbReference type="EMBL" id="FNAR01000032">
    <property type="protein sequence ID" value="SDE93743.1"/>
    <property type="molecule type" value="Genomic_DNA"/>
</dbReference>
<dbReference type="OrthoDB" id="2452713at2"/>
<name>A0A1G7H096_9BACL</name>
<protein>
    <submittedName>
        <fullName evidence="3">Uncharacterized protein</fullName>
    </submittedName>
</protein>
<evidence type="ECO:0000313" key="3">
    <source>
        <dbReference type="EMBL" id="SDE93743.1"/>
    </source>
</evidence>
<evidence type="ECO:0000313" key="5">
    <source>
        <dbReference type="Proteomes" id="UP000272481"/>
    </source>
</evidence>
<keyword evidence="1" id="KW-0472">Membrane</keyword>
<gene>
    <name evidence="2" type="ORF">EJA12_09080</name>
    <name evidence="3" type="ORF">SAMN04488126_1322</name>
</gene>
<reference evidence="2 5" key="2">
    <citation type="submission" date="2018-12" db="EMBL/GenBank/DDBJ databases">
        <title>Comparitive functional genomics of dry heat resistant strains isolated from the viking spacecraft.</title>
        <authorList>
            <person name="Seuylemezian A."/>
            <person name="Vaishampayan P."/>
        </authorList>
    </citation>
    <scope>NUCLEOTIDE SEQUENCE [LARGE SCALE GENOMIC DNA]</scope>
    <source>
        <strain evidence="2 5">M6-11</strain>
    </source>
</reference>